<dbReference type="Proteomes" id="UP000008363">
    <property type="component" value="Unassembled WGS sequence"/>
</dbReference>
<dbReference type="EMBL" id="BAHC01000098">
    <property type="protein sequence ID" value="GAB90357.1"/>
    <property type="molecule type" value="Genomic_DNA"/>
</dbReference>
<feature type="compositionally biased region" description="Low complexity" evidence="1">
    <location>
        <begin position="147"/>
        <end position="159"/>
    </location>
</feature>
<comment type="caution">
    <text evidence="3">The sequence shown here is derived from an EMBL/GenBank/DDBJ whole genome shotgun (WGS) entry which is preliminary data.</text>
</comment>
<evidence type="ECO:0000313" key="3">
    <source>
        <dbReference type="EMBL" id="GAB90357.1"/>
    </source>
</evidence>
<feature type="compositionally biased region" description="Basic and acidic residues" evidence="1">
    <location>
        <begin position="1"/>
        <end position="23"/>
    </location>
</feature>
<keyword evidence="2" id="KW-0472">Membrane</keyword>
<dbReference type="RefSeq" id="WP_006333076.1">
    <property type="nucleotide sequence ID" value="NZ_BAHC01000098.1"/>
</dbReference>
<dbReference type="STRING" id="1108045.GORHZ_098_00050"/>
<feature type="region of interest" description="Disordered" evidence="1">
    <location>
        <begin position="68"/>
        <end position="159"/>
    </location>
</feature>
<dbReference type="OrthoDB" id="4382312at2"/>
<dbReference type="AlphaFoldDB" id="K6WDV8"/>
<gene>
    <name evidence="3" type="ORF">GORHZ_098_00050</name>
</gene>
<protein>
    <submittedName>
        <fullName evidence="3">Uncharacterized protein</fullName>
    </submittedName>
</protein>
<sequence length="159" mass="16736">MTHDHDTDDHDRNEEPAREEGPTEPRPVIPPRFRDWGHIYGTQIRTSTVVLVAAFLASVVLYGYTSQRYGIVSPPPARTQATTTTTPEPTWSYPSSSSVSPSLSGSATTPGSGEEGSVGTESGQTASTAPRTIPGLPGVTLPNFDLPTGSTPSTVTSVP</sequence>
<accession>K6WDV8</accession>
<evidence type="ECO:0000313" key="4">
    <source>
        <dbReference type="Proteomes" id="UP000008363"/>
    </source>
</evidence>
<reference evidence="3 4" key="1">
    <citation type="submission" date="2012-08" db="EMBL/GenBank/DDBJ databases">
        <title>Whole genome shotgun sequence of Gordonia rhizosphera NBRC 16068.</title>
        <authorList>
            <person name="Takarada H."/>
            <person name="Isaki S."/>
            <person name="Hosoyama A."/>
            <person name="Tsuchikane K."/>
            <person name="Katsumata H."/>
            <person name="Baba S."/>
            <person name="Ohji S."/>
            <person name="Yamazaki S."/>
            <person name="Fujita N."/>
        </authorList>
    </citation>
    <scope>NUCLEOTIDE SEQUENCE [LARGE SCALE GENOMIC DNA]</scope>
    <source>
        <strain evidence="3 4">NBRC 16068</strain>
    </source>
</reference>
<evidence type="ECO:0000256" key="1">
    <source>
        <dbReference type="SAM" id="MobiDB-lite"/>
    </source>
</evidence>
<feature type="transmembrane region" description="Helical" evidence="2">
    <location>
        <begin position="44"/>
        <end position="64"/>
    </location>
</feature>
<keyword evidence="2" id="KW-1133">Transmembrane helix</keyword>
<name>K6WDV8_9ACTN</name>
<feature type="compositionally biased region" description="Low complexity" evidence="1">
    <location>
        <begin position="78"/>
        <end position="123"/>
    </location>
</feature>
<organism evidence="3 4">
    <name type="scientific">Gordonia rhizosphera NBRC 16068</name>
    <dbReference type="NCBI Taxonomy" id="1108045"/>
    <lineage>
        <taxon>Bacteria</taxon>
        <taxon>Bacillati</taxon>
        <taxon>Actinomycetota</taxon>
        <taxon>Actinomycetes</taxon>
        <taxon>Mycobacteriales</taxon>
        <taxon>Gordoniaceae</taxon>
        <taxon>Gordonia</taxon>
    </lineage>
</organism>
<proteinExistence type="predicted"/>
<keyword evidence="2" id="KW-0812">Transmembrane</keyword>
<feature type="region of interest" description="Disordered" evidence="1">
    <location>
        <begin position="1"/>
        <end position="30"/>
    </location>
</feature>
<keyword evidence="4" id="KW-1185">Reference proteome</keyword>
<dbReference type="eggNOG" id="ENOG5031VWR">
    <property type="taxonomic scope" value="Bacteria"/>
</dbReference>
<evidence type="ECO:0000256" key="2">
    <source>
        <dbReference type="SAM" id="Phobius"/>
    </source>
</evidence>